<accession>A0A382X131</accession>
<gene>
    <name evidence="1" type="ORF">METZ01_LOCUS417393</name>
</gene>
<organism evidence="1">
    <name type="scientific">marine metagenome</name>
    <dbReference type="NCBI Taxonomy" id="408172"/>
    <lineage>
        <taxon>unclassified sequences</taxon>
        <taxon>metagenomes</taxon>
        <taxon>ecological metagenomes</taxon>
    </lineage>
</organism>
<dbReference type="AlphaFoldDB" id="A0A382X131"/>
<dbReference type="EMBL" id="UINC01163953">
    <property type="protein sequence ID" value="SVD64539.1"/>
    <property type="molecule type" value="Genomic_DNA"/>
</dbReference>
<protein>
    <submittedName>
        <fullName evidence="1">Uncharacterized protein</fullName>
    </submittedName>
</protein>
<feature type="non-terminal residue" evidence="1">
    <location>
        <position position="1"/>
    </location>
</feature>
<name>A0A382X131_9ZZZZ</name>
<evidence type="ECO:0000313" key="1">
    <source>
        <dbReference type="EMBL" id="SVD64539.1"/>
    </source>
</evidence>
<reference evidence="1" key="1">
    <citation type="submission" date="2018-05" db="EMBL/GenBank/DDBJ databases">
        <authorList>
            <person name="Lanie J.A."/>
            <person name="Ng W.-L."/>
            <person name="Kazmierczak K.M."/>
            <person name="Andrzejewski T.M."/>
            <person name="Davidsen T.M."/>
            <person name="Wayne K.J."/>
            <person name="Tettelin H."/>
            <person name="Glass J.I."/>
            <person name="Rusch D."/>
            <person name="Podicherti R."/>
            <person name="Tsui H.-C.T."/>
            <person name="Winkler M.E."/>
        </authorList>
    </citation>
    <scope>NUCLEOTIDE SEQUENCE</scope>
</reference>
<proteinExistence type="predicted"/>
<sequence length="43" mass="5124">VAFNEYDRQVRLNSLTQFFPKESPYSHAEILMYFAYLIDTVCC</sequence>